<sequence>MDIRFDPEKSRHPDQQYGLKVPYAKARRGGGRWRWIGLMALVLVPVVAFSWYALRDRLLLSAPAVLTHEPLVITSPRDARVVDVPQRAGQRVKQGNTLFVLEDGELEADRTALKEILATLPAKGAQQESESLVDTARQRVDNAEASLRFQSGLADKFDDFRRQGEVPLTDLASIHVARASAQDQLSGARENLLLQLRENTRSELAGPVVQRRQDLTRQLARIEASIAAMSLMAAQDGLLAKSYVQPGQQVSAGEPLGVLVPANAPELHAYFSPKYVGKVAVGRVAEAHFADGRSVLARIVAPPELTQKLPSQLAGPFDANQAMLEVRLRPLEAIDVQHDVEGLPLEIRLRSPSALWGDWGDEGEADTTAAERSSPEAKAEA</sequence>
<dbReference type="PANTHER" id="PTHR30386:SF28">
    <property type="entry name" value="EXPORTED PROTEIN"/>
    <property type="match status" value="1"/>
</dbReference>
<dbReference type="RefSeq" id="WP_303593703.1">
    <property type="nucleotide sequence ID" value="NZ_JAUORK010000008.1"/>
</dbReference>
<dbReference type="Gene3D" id="2.40.50.100">
    <property type="match status" value="2"/>
</dbReference>
<dbReference type="PANTHER" id="PTHR30386">
    <property type="entry name" value="MEMBRANE FUSION SUBUNIT OF EMRAB-TOLC MULTIDRUG EFFLUX PUMP"/>
    <property type="match status" value="1"/>
</dbReference>
<evidence type="ECO:0000256" key="2">
    <source>
        <dbReference type="SAM" id="Phobius"/>
    </source>
</evidence>
<dbReference type="AlphaFoldDB" id="A0AAP4WVH3"/>
<dbReference type="EMBL" id="JAUORK010000008">
    <property type="protein sequence ID" value="MDO6672065.1"/>
    <property type="molecule type" value="Genomic_DNA"/>
</dbReference>
<dbReference type="Proteomes" id="UP001170481">
    <property type="component" value="Unassembled WGS sequence"/>
</dbReference>
<proteinExistence type="predicted"/>
<reference evidence="3" key="1">
    <citation type="submission" date="2023-07" db="EMBL/GenBank/DDBJ databases">
        <title>Genome content predicts the carbon catabolic preferences of heterotrophic bacteria.</title>
        <authorList>
            <person name="Gralka M."/>
        </authorList>
    </citation>
    <scope>NUCLEOTIDE SEQUENCE</scope>
    <source>
        <strain evidence="3">C2R13</strain>
    </source>
</reference>
<dbReference type="InterPro" id="IPR011053">
    <property type="entry name" value="Single_hybrid_motif"/>
</dbReference>
<evidence type="ECO:0000313" key="3">
    <source>
        <dbReference type="EMBL" id="MDO6672065.1"/>
    </source>
</evidence>
<evidence type="ECO:0000313" key="4">
    <source>
        <dbReference type="Proteomes" id="UP001170481"/>
    </source>
</evidence>
<dbReference type="SUPFAM" id="SSF51230">
    <property type="entry name" value="Single hybrid motif"/>
    <property type="match status" value="1"/>
</dbReference>
<evidence type="ECO:0000256" key="1">
    <source>
        <dbReference type="SAM" id="MobiDB-lite"/>
    </source>
</evidence>
<name>A0AAP4WVH3_9GAMM</name>
<organism evidence="3 4">
    <name type="scientific">Cobetia amphilecti</name>
    <dbReference type="NCBI Taxonomy" id="1055104"/>
    <lineage>
        <taxon>Bacteria</taxon>
        <taxon>Pseudomonadati</taxon>
        <taxon>Pseudomonadota</taxon>
        <taxon>Gammaproteobacteria</taxon>
        <taxon>Oceanospirillales</taxon>
        <taxon>Halomonadaceae</taxon>
        <taxon>Cobetia</taxon>
    </lineage>
</organism>
<dbReference type="InterPro" id="IPR050739">
    <property type="entry name" value="MFP"/>
</dbReference>
<protein>
    <submittedName>
        <fullName evidence="3">Biotin/lipoyl-binding protein</fullName>
    </submittedName>
</protein>
<feature type="transmembrane region" description="Helical" evidence="2">
    <location>
        <begin position="35"/>
        <end position="54"/>
    </location>
</feature>
<comment type="caution">
    <text evidence="3">The sequence shown here is derived from an EMBL/GenBank/DDBJ whole genome shotgun (WGS) entry which is preliminary data.</text>
</comment>
<keyword evidence="2" id="KW-0812">Transmembrane</keyword>
<keyword evidence="2" id="KW-1133">Transmembrane helix</keyword>
<gene>
    <name evidence="3" type="ORF">Q4535_08015</name>
</gene>
<feature type="region of interest" description="Disordered" evidence="1">
    <location>
        <begin position="358"/>
        <end position="381"/>
    </location>
</feature>
<accession>A0AAP4WVH3</accession>
<keyword evidence="2" id="KW-0472">Membrane</keyword>